<dbReference type="RefSeq" id="WP_207153932.1">
    <property type="nucleotide sequence ID" value="NZ_AP024484.1"/>
</dbReference>
<reference evidence="2 3" key="1">
    <citation type="journal article" date="2022" name="Int. J. Syst. Evol. Microbiol.">
        <title>Prevotella herbatica sp. nov., a plant polysaccharide-decomposing anaerobic bacterium isolated from a methanogenic reactor.</title>
        <authorList>
            <person name="Uek A."/>
            <person name="Tonouchi A."/>
            <person name="Kaku N."/>
            <person name="Ueki K."/>
        </authorList>
    </citation>
    <scope>NUCLEOTIDE SEQUENCE [LARGE SCALE GENOMIC DNA]</scope>
    <source>
        <strain evidence="2 3">WR041</strain>
    </source>
</reference>
<evidence type="ECO:0008006" key="4">
    <source>
        <dbReference type="Google" id="ProtNLM"/>
    </source>
</evidence>
<dbReference type="EMBL" id="AP024484">
    <property type="protein sequence ID" value="BCS86375.1"/>
    <property type="molecule type" value="Genomic_DNA"/>
</dbReference>
<evidence type="ECO:0000313" key="2">
    <source>
        <dbReference type="EMBL" id="BCS86375.1"/>
    </source>
</evidence>
<dbReference type="InterPro" id="IPR011050">
    <property type="entry name" value="Pectin_lyase_fold/virulence"/>
</dbReference>
<evidence type="ECO:0000313" key="3">
    <source>
        <dbReference type="Proteomes" id="UP001319045"/>
    </source>
</evidence>
<organism evidence="2 3">
    <name type="scientific">Prevotella herbatica</name>
    <dbReference type="NCBI Taxonomy" id="2801997"/>
    <lineage>
        <taxon>Bacteria</taxon>
        <taxon>Pseudomonadati</taxon>
        <taxon>Bacteroidota</taxon>
        <taxon>Bacteroidia</taxon>
        <taxon>Bacteroidales</taxon>
        <taxon>Prevotellaceae</taxon>
        <taxon>Prevotella</taxon>
    </lineage>
</organism>
<dbReference type="Proteomes" id="UP001319045">
    <property type="component" value="Chromosome"/>
</dbReference>
<dbReference type="PROSITE" id="PS51257">
    <property type="entry name" value="PROKAR_LIPOPROTEIN"/>
    <property type="match status" value="1"/>
</dbReference>
<accession>A0ABN6EMU5</accession>
<dbReference type="SUPFAM" id="SSF51126">
    <property type="entry name" value="Pectin lyase-like"/>
    <property type="match status" value="1"/>
</dbReference>
<gene>
    <name evidence="2" type="ORF">prwr041_22680</name>
</gene>
<feature type="region of interest" description="Disordered" evidence="1">
    <location>
        <begin position="448"/>
        <end position="473"/>
    </location>
</feature>
<dbReference type="NCBIfam" id="NF041518">
    <property type="entry name" value="choice_anch_Q"/>
    <property type="match status" value="1"/>
</dbReference>
<sequence length="473" mass="52230">MNKIITFILLTFGLLFLSCNDDERFSTSTADKLTFSGDIISLDTVFSTIPSSTKSFWVYNKNNAGIRCSNIRLESGNQTGFRVNVNGLYLNSTNGYRANDVMLYHGDSLRIFVEVTSPVNNEVTPKKISDNLIFQLESGVEQNIKLQAWSWDATKISSLHVNNDTTIDGSSRPILVSGGITIAKGAVLNIAAGSVLYFDSAVGIDVYGRLHIEGRSDNEVVIRGSRLDKMFDYLPYDRMSGQWKGVHFYESSYGNSIKYCDIHSAFNGIVCDSSDVDNVKLNIEESTIHNCQGYGLKSVNSNIALLNTQITNTLNNCIYIDGGKAIINACTIAQFYPFDSNRDVAFCFLSNHALKSMSVYNSLITGYADDQLYGGKTAGKDFNYKFSNSIIRTPVVSTSDSVYFSNVIYESTVNADSVGKNHFVKIDADNQYYDFHLSAKSAAINKADKTTAPTSDRNGKKRIGIPDVGAYEY</sequence>
<name>A0ABN6EMU5_9BACT</name>
<keyword evidence="3" id="KW-1185">Reference proteome</keyword>
<protein>
    <recommendedName>
        <fullName evidence="4">Right-handed parallel beta-helix repeat-containing protein</fullName>
    </recommendedName>
</protein>
<evidence type="ECO:0000256" key="1">
    <source>
        <dbReference type="SAM" id="MobiDB-lite"/>
    </source>
</evidence>
<dbReference type="InterPro" id="IPR059226">
    <property type="entry name" value="Choice_anch_Q_dom"/>
</dbReference>
<proteinExistence type="predicted"/>